<keyword evidence="3" id="KW-1185">Reference proteome</keyword>
<organism evidence="2 3">
    <name type="scientific">Helianthus annuus</name>
    <name type="common">Common sunflower</name>
    <dbReference type="NCBI Taxonomy" id="4232"/>
    <lineage>
        <taxon>Eukaryota</taxon>
        <taxon>Viridiplantae</taxon>
        <taxon>Streptophyta</taxon>
        <taxon>Embryophyta</taxon>
        <taxon>Tracheophyta</taxon>
        <taxon>Spermatophyta</taxon>
        <taxon>Magnoliopsida</taxon>
        <taxon>eudicotyledons</taxon>
        <taxon>Gunneridae</taxon>
        <taxon>Pentapetalae</taxon>
        <taxon>asterids</taxon>
        <taxon>campanulids</taxon>
        <taxon>Asterales</taxon>
        <taxon>Asteraceae</taxon>
        <taxon>Asteroideae</taxon>
        <taxon>Heliantheae alliance</taxon>
        <taxon>Heliantheae</taxon>
        <taxon>Helianthus</taxon>
    </lineage>
</organism>
<dbReference type="Proteomes" id="UP000215914">
    <property type="component" value="Unassembled WGS sequence"/>
</dbReference>
<dbReference type="EMBL" id="MNCJ02000325">
    <property type="protein sequence ID" value="KAF5786293.1"/>
    <property type="molecule type" value="Genomic_DNA"/>
</dbReference>
<dbReference type="Gramene" id="mRNA:HanXRQr2_Chr10g0439111">
    <property type="protein sequence ID" value="CDS:HanXRQr2_Chr10g0439111.1"/>
    <property type="gene ID" value="HanXRQr2_Chr10g0439111"/>
</dbReference>
<name>A0A9K3N4K8_HELAN</name>
<feature type="region of interest" description="Disordered" evidence="1">
    <location>
        <begin position="68"/>
        <end position="95"/>
    </location>
</feature>
<comment type="caution">
    <text evidence="2">The sequence shown here is derived from an EMBL/GenBank/DDBJ whole genome shotgun (WGS) entry which is preliminary data.</text>
</comment>
<reference evidence="2" key="1">
    <citation type="journal article" date="2017" name="Nature">
        <title>The sunflower genome provides insights into oil metabolism, flowering and Asterid evolution.</title>
        <authorList>
            <person name="Badouin H."/>
            <person name="Gouzy J."/>
            <person name="Grassa C.J."/>
            <person name="Murat F."/>
            <person name="Staton S.E."/>
            <person name="Cottret L."/>
            <person name="Lelandais-Briere C."/>
            <person name="Owens G.L."/>
            <person name="Carrere S."/>
            <person name="Mayjonade B."/>
            <person name="Legrand L."/>
            <person name="Gill N."/>
            <person name="Kane N.C."/>
            <person name="Bowers J.E."/>
            <person name="Hubner S."/>
            <person name="Bellec A."/>
            <person name="Berard A."/>
            <person name="Berges H."/>
            <person name="Blanchet N."/>
            <person name="Boniface M.C."/>
            <person name="Brunel D."/>
            <person name="Catrice O."/>
            <person name="Chaidir N."/>
            <person name="Claudel C."/>
            <person name="Donnadieu C."/>
            <person name="Faraut T."/>
            <person name="Fievet G."/>
            <person name="Helmstetter N."/>
            <person name="King M."/>
            <person name="Knapp S.J."/>
            <person name="Lai Z."/>
            <person name="Le Paslier M.C."/>
            <person name="Lippi Y."/>
            <person name="Lorenzon L."/>
            <person name="Mandel J.R."/>
            <person name="Marage G."/>
            <person name="Marchand G."/>
            <person name="Marquand E."/>
            <person name="Bret-Mestries E."/>
            <person name="Morien E."/>
            <person name="Nambeesan S."/>
            <person name="Nguyen T."/>
            <person name="Pegot-Espagnet P."/>
            <person name="Pouilly N."/>
            <person name="Raftis F."/>
            <person name="Sallet E."/>
            <person name="Schiex T."/>
            <person name="Thomas J."/>
            <person name="Vandecasteele C."/>
            <person name="Vares D."/>
            <person name="Vear F."/>
            <person name="Vautrin S."/>
            <person name="Crespi M."/>
            <person name="Mangin B."/>
            <person name="Burke J.M."/>
            <person name="Salse J."/>
            <person name="Munos S."/>
            <person name="Vincourt P."/>
            <person name="Rieseberg L.H."/>
            <person name="Langlade N.B."/>
        </authorList>
    </citation>
    <scope>NUCLEOTIDE SEQUENCE</scope>
    <source>
        <tissue evidence="2">Leaves</tissue>
    </source>
</reference>
<evidence type="ECO:0000313" key="2">
    <source>
        <dbReference type="EMBL" id="KAF5786293.1"/>
    </source>
</evidence>
<dbReference type="AlphaFoldDB" id="A0A9K3N4K8"/>
<reference evidence="2" key="2">
    <citation type="submission" date="2020-06" db="EMBL/GenBank/DDBJ databases">
        <title>Helianthus annuus Genome sequencing and assembly Release 2.</title>
        <authorList>
            <person name="Gouzy J."/>
            <person name="Langlade N."/>
            <person name="Munos S."/>
        </authorList>
    </citation>
    <scope>NUCLEOTIDE SEQUENCE</scope>
    <source>
        <tissue evidence="2">Leaves</tissue>
    </source>
</reference>
<evidence type="ECO:0000313" key="3">
    <source>
        <dbReference type="Proteomes" id="UP000215914"/>
    </source>
</evidence>
<feature type="compositionally biased region" description="Low complexity" evidence="1">
    <location>
        <begin position="79"/>
        <end position="95"/>
    </location>
</feature>
<evidence type="ECO:0000256" key="1">
    <source>
        <dbReference type="SAM" id="MobiDB-lite"/>
    </source>
</evidence>
<protein>
    <submittedName>
        <fullName evidence="2">Uncharacterized protein</fullName>
    </submittedName>
</protein>
<proteinExistence type="predicted"/>
<sequence>MVTPPLHAISLILAQTQDANPSTNSLSLWSTITSFWAEFSVSVHCPISSGSHQWHPYSRLQCNMTRRRHEGVAGSTRGSPPLDSVLSLSLSQAPG</sequence>
<accession>A0A9K3N4K8</accession>
<gene>
    <name evidence="2" type="ORF">HanXRQr2_Chr10g0439111</name>
</gene>